<sequence>MPSLGPQRELGTARGPTAKSLDSGTWPRNTVRFYSQRQGPYLCPVQTPTPSYLTPEALTTFIRTALAEDVGDGDHSALSSIPADARNRAHLLVKGEGILAGVALAPLIFKEVDPALTMNVLLTDGTPVRHGDIAFTVEGPARSILTAERLVLNCMQRMSGIATYTAHLNTLLAGTKAKLLDTRKTTPNFRICEKWAVLIGGGVNHRYGLFDMIILKDNHVDYAGGVAQAIAASRAYLASTGRQLPIEIETRSLDEVRQALDAGGIDRIMLDNMDTDMLREAVALVDGRFPTEASGGITEQTIARVASTGVDYISVGALTHSVKSLDLSLKAY</sequence>
<dbReference type="GO" id="GO:0009435">
    <property type="term" value="P:NAD+ biosynthetic process"/>
    <property type="evidence" value="ECO:0007669"/>
    <property type="project" value="UniProtKB-UniPathway"/>
</dbReference>
<dbReference type="GO" id="GO:0034213">
    <property type="term" value="P:quinolinate catabolic process"/>
    <property type="evidence" value="ECO:0007669"/>
    <property type="project" value="TreeGrafter"/>
</dbReference>
<name>A0A1I5XR48_HYMAR</name>
<feature type="binding site" evidence="13">
    <location>
        <begin position="315"/>
        <end position="317"/>
    </location>
    <ligand>
        <name>substrate</name>
    </ligand>
</feature>
<comment type="subunit">
    <text evidence="4">Hexamer formed by 3 homodimers.</text>
</comment>
<comment type="catalytic activity">
    <reaction evidence="10">
        <text>nicotinate beta-D-ribonucleotide + CO2 + diphosphate = quinolinate + 5-phospho-alpha-D-ribose 1-diphosphate + 2 H(+)</text>
        <dbReference type="Rhea" id="RHEA:12733"/>
        <dbReference type="ChEBI" id="CHEBI:15378"/>
        <dbReference type="ChEBI" id="CHEBI:16526"/>
        <dbReference type="ChEBI" id="CHEBI:29959"/>
        <dbReference type="ChEBI" id="CHEBI:33019"/>
        <dbReference type="ChEBI" id="CHEBI:57502"/>
        <dbReference type="ChEBI" id="CHEBI:58017"/>
        <dbReference type="EC" id="2.4.2.19"/>
    </reaction>
</comment>
<keyword evidence="8 12" id="KW-0808">Transferase</keyword>
<evidence type="ECO:0000256" key="12">
    <source>
        <dbReference type="PIRNR" id="PIRNR006250"/>
    </source>
</evidence>
<feature type="binding site" evidence="13">
    <location>
        <position position="206"/>
    </location>
    <ligand>
        <name>substrate</name>
    </ligand>
</feature>
<comment type="pathway">
    <text evidence="2">Cofactor biosynthesis; NAD(+) biosynthesis; nicotinate D-ribonucleotide from quinolinate: step 1/1.</text>
</comment>
<dbReference type="InterPro" id="IPR002638">
    <property type="entry name" value="Quinolinate_PRibosylTrfase_C"/>
</dbReference>
<evidence type="ECO:0000256" key="3">
    <source>
        <dbReference type="ARBA" id="ARBA00009400"/>
    </source>
</evidence>
<dbReference type="InterPro" id="IPR013785">
    <property type="entry name" value="Aldolase_TIM"/>
</dbReference>
<organism evidence="17 18">
    <name type="scientific">Hymenobacter arizonensis</name>
    <name type="common">Siccationidurans arizonensis</name>
    <dbReference type="NCBI Taxonomy" id="1227077"/>
    <lineage>
        <taxon>Bacteria</taxon>
        <taxon>Pseudomonadati</taxon>
        <taxon>Bacteroidota</taxon>
        <taxon>Cytophagia</taxon>
        <taxon>Cytophagales</taxon>
        <taxon>Hymenobacteraceae</taxon>
        <taxon>Hymenobacter</taxon>
    </lineage>
</organism>
<feature type="region of interest" description="Disordered" evidence="14">
    <location>
        <begin position="1"/>
        <end position="24"/>
    </location>
</feature>
<dbReference type="OrthoDB" id="9782546at2"/>
<evidence type="ECO:0000256" key="5">
    <source>
        <dbReference type="ARBA" id="ARBA00011944"/>
    </source>
</evidence>
<evidence type="ECO:0000256" key="6">
    <source>
        <dbReference type="ARBA" id="ARBA00022642"/>
    </source>
</evidence>
<dbReference type="STRING" id="1227077.SAMN04515668_2001"/>
<evidence type="ECO:0000313" key="18">
    <source>
        <dbReference type="Proteomes" id="UP000199029"/>
    </source>
</evidence>
<evidence type="ECO:0000259" key="16">
    <source>
        <dbReference type="Pfam" id="PF02749"/>
    </source>
</evidence>
<dbReference type="Pfam" id="PF02749">
    <property type="entry name" value="QRPTase_N"/>
    <property type="match status" value="1"/>
</dbReference>
<feature type="binding site" evidence="13">
    <location>
        <position position="149"/>
    </location>
    <ligand>
        <name>substrate</name>
    </ligand>
</feature>
<dbReference type="NCBIfam" id="TIGR00078">
    <property type="entry name" value="nadC"/>
    <property type="match status" value="1"/>
</dbReference>
<keyword evidence="18" id="KW-1185">Reference proteome</keyword>
<dbReference type="FunFam" id="3.90.1170.20:FF:000001">
    <property type="entry name" value="Nicotinate-nucleotide diphosphorylase (Carboxylating)"/>
    <property type="match status" value="1"/>
</dbReference>
<comment type="similarity">
    <text evidence="3 12">Belongs to the NadC/ModD family.</text>
</comment>
<dbReference type="SUPFAM" id="SSF54675">
    <property type="entry name" value="Nicotinate/Quinolinate PRTase N-terminal domain-like"/>
    <property type="match status" value="1"/>
</dbReference>
<dbReference type="Pfam" id="PF01729">
    <property type="entry name" value="QRPTase_C"/>
    <property type="match status" value="1"/>
</dbReference>
<dbReference type="Proteomes" id="UP000199029">
    <property type="component" value="Unassembled WGS sequence"/>
</dbReference>
<reference evidence="18" key="1">
    <citation type="submission" date="2016-10" db="EMBL/GenBank/DDBJ databases">
        <authorList>
            <person name="Varghese N."/>
            <person name="Submissions S."/>
        </authorList>
    </citation>
    <scope>NUCLEOTIDE SEQUENCE [LARGE SCALE GENOMIC DNA]</scope>
    <source>
        <strain evidence="18">OR362-8,ATCC BAA-1266,JCM 13504</strain>
    </source>
</reference>
<dbReference type="PANTHER" id="PTHR32179:SF3">
    <property type="entry name" value="NICOTINATE-NUCLEOTIDE PYROPHOSPHORYLASE [CARBOXYLATING]"/>
    <property type="match status" value="1"/>
</dbReference>
<feature type="binding site" evidence="13">
    <location>
        <begin position="182"/>
        <end position="184"/>
    </location>
    <ligand>
        <name>substrate</name>
    </ligand>
</feature>
<dbReference type="InterPro" id="IPR036068">
    <property type="entry name" value="Nicotinate_pribotase-like_C"/>
</dbReference>
<dbReference type="GO" id="GO:0005737">
    <property type="term" value="C:cytoplasm"/>
    <property type="evidence" value="ECO:0007669"/>
    <property type="project" value="TreeGrafter"/>
</dbReference>
<evidence type="ECO:0000256" key="2">
    <source>
        <dbReference type="ARBA" id="ARBA00004893"/>
    </source>
</evidence>
<feature type="domain" description="Quinolinate phosphoribosyl transferase C-terminal" evidence="15">
    <location>
        <begin position="161"/>
        <end position="330"/>
    </location>
</feature>
<keyword evidence="6" id="KW-0662">Pyridine nucleotide biosynthesis</keyword>
<proteinExistence type="inferred from homology"/>
<evidence type="ECO:0000256" key="1">
    <source>
        <dbReference type="ARBA" id="ARBA00003237"/>
    </source>
</evidence>
<dbReference type="PIRSF" id="PIRSF006250">
    <property type="entry name" value="NadC_ModD"/>
    <property type="match status" value="1"/>
</dbReference>
<dbReference type="AlphaFoldDB" id="A0A1I5XR48"/>
<dbReference type="FunFam" id="3.20.20.70:FF:000030">
    <property type="entry name" value="Nicotinate-nucleotide pyrophosphorylase, carboxylating"/>
    <property type="match status" value="1"/>
</dbReference>
<dbReference type="InterPro" id="IPR027277">
    <property type="entry name" value="NadC/ModD"/>
</dbReference>
<evidence type="ECO:0000256" key="11">
    <source>
        <dbReference type="ARBA" id="ARBA00069173"/>
    </source>
</evidence>
<dbReference type="InterPro" id="IPR037128">
    <property type="entry name" value="Quinolinate_PRibosylTase_N_sf"/>
</dbReference>
<feature type="binding site" evidence="13">
    <location>
        <position position="271"/>
    </location>
    <ligand>
        <name>substrate</name>
    </ligand>
</feature>
<feature type="binding site" evidence="13">
    <location>
        <position position="249"/>
    </location>
    <ligand>
        <name>substrate</name>
    </ligand>
</feature>
<evidence type="ECO:0000256" key="7">
    <source>
        <dbReference type="ARBA" id="ARBA00022676"/>
    </source>
</evidence>
<accession>A0A1I5XR48</accession>
<dbReference type="InterPro" id="IPR004393">
    <property type="entry name" value="NadC"/>
</dbReference>
<feature type="domain" description="Quinolinate phosphoribosyl transferase N-terminal" evidence="16">
    <location>
        <begin position="80"/>
        <end position="159"/>
    </location>
</feature>
<gene>
    <name evidence="17" type="ORF">SAMN04515668_2001</name>
</gene>
<comment type="function">
    <text evidence="1">Involved in the catabolism of quinolinic acid (QA).</text>
</comment>
<dbReference type="InterPro" id="IPR022412">
    <property type="entry name" value="Quinolinate_PRibosylTrfase_N"/>
</dbReference>
<evidence type="ECO:0000256" key="9">
    <source>
        <dbReference type="ARBA" id="ARBA00033102"/>
    </source>
</evidence>
<evidence type="ECO:0000256" key="8">
    <source>
        <dbReference type="ARBA" id="ARBA00022679"/>
    </source>
</evidence>
<evidence type="ECO:0000313" key="17">
    <source>
        <dbReference type="EMBL" id="SFQ34451.1"/>
    </source>
</evidence>
<evidence type="ECO:0000256" key="14">
    <source>
        <dbReference type="SAM" id="MobiDB-lite"/>
    </source>
</evidence>
<dbReference type="GO" id="GO:0004514">
    <property type="term" value="F:nicotinate-nucleotide diphosphorylase (carboxylating) activity"/>
    <property type="evidence" value="ECO:0007669"/>
    <property type="project" value="UniProtKB-EC"/>
</dbReference>
<evidence type="ECO:0000256" key="4">
    <source>
        <dbReference type="ARBA" id="ARBA00011218"/>
    </source>
</evidence>
<keyword evidence="7 12" id="KW-0328">Glycosyltransferase</keyword>
<evidence type="ECO:0000256" key="10">
    <source>
        <dbReference type="ARBA" id="ARBA00047445"/>
    </source>
</evidence>
<protein>
    <recommendedName>
        <fullName evidence="11">Probable nicotinate-nucleotide pyrophosphorylase [carboxylating]</fullName>
        <ecNumber evidence="5">2.4.2.19</ecNumber>
    </recommendedName>
    <alternativeName>
        <fullName evidence="9">Quinolinate phosphoribosyltransferase [decarboxylating]</fullName>
    </alternativeName>
</protein>
<dbReference type="Gene3D" id="3.20.20.70">
    <property type="entry name" value="Aldolase class I"/>
    <property type="match status" value="1"/>
</dbReference>
<dbReference type="UniPathway" id="UPA00253">
    <property type="reaction ID" value="UER00331"/>
</dbReference>
<dbReference type="SUPFAM" id="SSF51690">
    <property type="entry name" value="Nicotinate/Quinolinate PRTase C-terminal domain-like"/>
    <property type="match status" value="1"/>
</dbReference>
<evidence type="ECO:0000259" key="15">
    <source>
        <dbReference type="Pfam" id="PF01729"/>
    </source>
</evidence>
<dbReference type="CDD" id="cd01572">
    <property type="entry name" value="QPRTase"/>
    <property type="match status" value="1"/>
</dbReference>
<dbReference type="PANTHER" id="PTHR32179">
    <property type="entry name" value="NICOTINATE-NUCLEOTIDE PYROPHOSPHORYLASE [CARBOXYLATING]"/>
    <property type="match status" value="1"/>
</dbReference>
<feature type="binding site" evidence="13">
    <location>
        <begin position="294"/>
        <end position="296"/>
    </location>
    <ligand>
        <name>substrate</name>
    </ligand>
</feature>
<feature type="binding site" evidence="13">
    <location>
        <position position="216"/>
    </location>
    <ligand>
        <name>substrate</name>
    </ligand>
</feature>
<dbReference type="EC" id="2.4.2.19" evidence="5"/>
<dbReference type="EMBL" id="FOXS01000002">
    <property type="protein sequence ID" value="SFQ34451.1"/>
    <property type="molecule type" value="Genomic_DNA"/>
</dbReference>
<dbReference type="Gene3D" id="3.90.1170.20">
    <property type="entry name" value="Quinolinate phosphoribosyl transferase, N-terminal domain"/>
    <property type="match status" value="1"/>
</dbReference>
<evidence type="ECO:0000256" key="13">
    <source>
        <dbReference type="PIRSR" id="PIRSR006250-1"/>
    </source>
</evidence>